<organism evidence="1">
    <name type="scientific">Candidatus Nitrosarchaeum limnium SFB1</name>
    <dbReference type="NCBI Taxonomy" id="886738"/>
    <lineage>
        <taxon>Archaea</taxon>
        <taxon>Nitrososphaerota</taxon>
        <taxon>Nitrososphaeria</taxon>
        <taxon>Nitrosopumilales</taxon>
        <taxon>Nitrosopumilaceae</taxon>
        <taxon>Nitrosarchaeum</taxon>
    </lineage>
</organism>
<dbReference type="EMBL" id="AEGP01000029">
    <property type="protein sequence ID" value="EGG42449.1"/>
    <property type="molecule type" value="Genomic_DNA"/>
</dbReference>
<dbReference type="STRING" id="886738.Nlim_0630"/>
<dbReference type="HOGENOM" id="CLU_2433691_0_0_2"/>
<proteinExistence type="predicted"/>
<dbReference type="AlphaFoldDB" id="F3KJH2"/>
<name>F3KJH2_9ARCH</name>
<sequence>MSVLTDKKINEVLDKLDDSIIELAKGALDSIEFQGNFEEVKNFFSNQYEIRLQNILEANNTSIHHLESGIKNRIIQRKQKTLENIAKLFQI</sequence>
<dbReference type="Proteomes" id="UP000004348">
    <property type="component" value="Chromosome"/>
</dbReference>
<gene>
    <name evidence="1" type="ORF">Nlim_0630</name>
</gene>
<comment type="caution">
    <text evidence="1">The sequence shown here is derived from an EMBL/GenBank/DDBJ whole genome shotgun (WGS) entry which is preliminary data.</text>
</comment>
<reference evidence="1" key="1">
    <citation type="journal article" date="2011" name="PLoS ONE">
        <title>Genome of a low-salinity ammonia-oxidizing archaeon determined by single-cell and metagenomic analysis.</title>
        <authorList>
            <person name="Blainey P.C."/>
            <person name="Mosier A.C."/>
            <person name="Potanina A."/>
            <person name="Francis C.A."/>
            <person name="Quake S.R."/>
        </authorList>
    </citation>
    <scope>NUCLEOTIDE SEQUENCE [LARGE SCALE GENOMIC DNA]</scope>
    <source>
        <strain evidence="1">SFB1</strain>
    </source>
</reference>
<protein>
    <submittedName>
        <fullName evidence="1">Uncharacterized protein</fullName>
    </submittedName>
</protein>
<evidence type="ECO:0000313" key="1">
    <source>
        <dbReference type="EMBL" id="EGG42449.1"/>
    </source>
</evidence>
<accession>F3KJH2</accession>